<dbReference type="SUPFAM" id="SSF55073">
    <property type="entry name" value="Nucleotide cyclase"/>
    <property type="match status" value="1"/>
</dbReference>
<dbReference type="InterPro" id="IPR000160">
    <property type="entry name" value="GGDEF_dom"/>
</dbReference>
<feature type="transmembrane region" description="Helical" evidence="1">
    <location>
        <begin position="66"/>
        <end position="93"/>
    </location>
</feature>
<evidence type="ECO:0000313" key="3">
    <source>
        <dbReference type="EMBL" id="MFD1927285.1"/>
    </source>
</evidence>
<dbReference type="PROSITE" id="PS50887">
    <property type="entry name" value="GGDEF"/>
    <property type="match status" value="1"/>
</dbReference>
<dbReference type="Pfam" id="PF00990">
    <property type="entry name" value="GGDEF"/>
    <property type="match status" value="1"/>
</dbReference>
<organism evidence="3 4">
    <name type="scientific">Sporosarcina siberiensis</name>
    <dbReference type="NCBI Taxonomy" id="1365606"/>
    <lineage>
        <taxon>Bacteria</taxon>
        <taxon>Bacillati</taxon>
        <taxon>Bacillota</taxon>
        <taxon>Bacilli</taxon>
        <taxon>Bacillales</taxon>
        <taxon>Caryophanaceae</taxon>
        <taxon>Sporosarcina</taxon>
    </lineage>
</organism>
<keyword evidence="4" id="KW-1185">Reference proteome</keyword>
<evidence type="ECO:0000256" key="1">
    <source>
        <dbReference type="SAM" id="Phobius"/>
    </source>
</evidence>
<dbReference type="InterPro" id="IPR029016">
    <property type="entry name" value="GAF-like_dom_sf"/>
</dbReference>
<dbReference type="SUPFAM" id="SSF55781">
    <property type="entry name" value="GAF domain-like"/>
    <property type="match status" value="1"/>
</dbReference>
<reference evidence="4" key="1">
    <citation type="journal article" date="2019" name="Int. J. Syst. Evol. Microbiol.">
        <title>The Global Catalogue of Microorganisms (GCM) 10K type strain sequencing project: providing services to taxonomists for standard genome sequencing and annotation.</title>
        <authorList>
            <consortium name="The Broad Institute Genomics Platform"/>
            <consortium name="The Broad Institute Genome Sequencing Center for Infectious Disease"/>
            <person name="Wu L."/>
            <person name="Ma J."/>
        </authorList>
    </citation>
    <scope>NUCLEOTIDE SEQUENCE [LARGE SCALE GENOMIC DNA]</scope>
    <source>
        <strain evidence="4">CGMCC 4.7177</strain>
    </source>
</reference>
<dbReference type="Gene3D" id="3.30.450.40">
    <property type="match status" value="1"/>
</dbReference>
<feature type="transmembrane region" description="Helical" evidence="1">
    <location>
        <begin position="204"/>
        <end position="222"/>
    </location>
</feature>
<keyword evidence="3" id="KW-0548">Nucleotidyltransferase</keyword>
<feature type="transmembrane region" description="Helical" evidence="1">
    <location>
        <begin position="138"/>
        <end position="156"/>
    </location>
</feature>
<comment type="caution">
    <text evidence="3">The sequence shown here is derived from an EMBL/GenBank/DDBJ whole genome shotgun (WGS) entry which is preliminary data.</text>
</comment>
<accession>A0ABW4SED4</accession>
<dbReference type="Proteomes" id="UP001597218">
    <property type="component" value="Unassembled WGS sequence"/>
</dbReference>
<evidence type="ECO:0000313" key="4">
    <source>
        <dbReference type="Proteomes" id="UP001597218"/>
    </source>
</evidence>
<gene>
    <name evidence="3" type="ORF">ACFSFY_04310</name>
</gene>
<feature type="transmembrane region" description="Helical" evidence="1">
    <location>
        <begin position="105"/>
        <end position="126"/>
    </location>
</feature>
<dbReference type="NCBIfam" id="TIGR00254">
    <property type="entry name" value="GGDEF"/>
    <property type="match status" value="1"/>
</dbReference>
<dbReference type="PANTHER" id="PTHR45138">
    <property type="entry name" value="REGULATORY COMPONENTS OF SENSORY TRANSDUCTION SYSTEM"/>
    <property type="match status" value="1"/>
</dbReference>
<dbReference type="EC" id="2.7.7.65" evidence="3"/>
<dbReference type="RefSeq" id="WP_381535933.1">
    <property type="nucleotide sequence ID" value="NZ_JBHUGI010000006.1"/>
</dbReference>
<dbReference type="InterPro" id="IPR029787">
    <property type="entry name" value="Nucleotide_cyclase"/>
</dbReference>
<protein>
    <submittedName>
        <fullName evidence="3">Sensor domain-containing diguanylate cyclase</fullName>
        <ecNumber evidence="3">2.7.7.65</ecNumber>
    </submittedName>
</protein>
<sequence length="573" mass="65040">MIKSKEITILSFIWLLIFPAGIYIAYNYFPSAPLELVNIGLLFLLLFFTMLLPLEIQKVTITLEKLIAFVVFFQYGLFTEILFTQFATLILLFSRGALSPVFERFFFNSIMFMITSFGSAFVFHLIGGSIGMTDFSKLFIVGIVYVCVHALLNNLIIKVFFHLKGMNYSLLSKGAIWDYIVTVVIFPLSLALYFLYLNLQNKSIILIGIPLIVILFVIRIYTTSNKLSEQLSHAAVIGHELANHLGFDEVLETFLEKLQDVVPYENGFIVDVRKGSQLLTLKSMESGIYNNKNNGIVFHSNLTDIDGIKKDEICTYHNARELKAIRNIQFLNHTESVLIAPIIHRHKTEGFLILTSPEKNRFNKVVHKIVDILTGYLAISLVKARFFEKTIEKSERCGLTKLYNYRYLEKKLDEEIIRFHTKDISSLSVLIMDIDHFKGINDTYGHESGNDLLCDLSSVLQNFVGPEDTLARYGGEEFVLVLSNANKEFAAKTAEEIRKEVERTVFTVIPDLSIDRTPIEVKMTISIGVSSIPDDSESIKDLMRNADRALYIGGKQAGRNKVGVFGKEYVVTL</sequence>
<dbReference type="PANTHER" id="PTHR45138:SF9">
    <property type="entry name" value="DIGUANYLATE CYCLASE DGCM-RELATED"/>
    <property type="match status" value="1"/>
</dbReference>
<feature type="transmembrane region" description="Helical" evidence="1">
    <location>
        <begin position="7"/>
        <end position="26"/>
    </location>
</feature>
<keyword evidence="1" id="KW-0472">Membrane</keyword>
<keyword evidence="1" id="KW-0812">Transmembrane</keyword>
<feature type="transmembrane region" description="Helical" evidence="1">
    <location>
        <begin position="32"/>
        <end position="54"/>
    </location>
</feature>
<dbReference type="CDD" id="cd01949">
    <property type="entry name" value="GGDEF"/>
    <property type="match status" value="1"/>
</dbReference>
<dbReference type="InterPro" id="IPR043128">
    <property type="entry name" value="Rev_trsase/Diguanyl_cyclase"/>
</dbReference>
<dbReference type="EMBL" id="JBHUGI010000006">
    <property type="protein sequence ID" value="MFD1927285.1"/>
    <property type="molecule type" value="Genomic_DNA"/>
</dbReference>
<name>A0ABW4SED4_9BACL</name>
<dbReference type="GO" id="GO:0052621">
    <property type="term" value="F:diguanylate cyclase activity"/>
    <property type="evidence" value="ECO:0007669"/>
    <property type="project" value="UniProtKB-EC"/>
</dbReference>
<dbReference type="InterPro" id="IPR050469">
    <property type="entry name" value="Diguanylate_Cyclase"/>
</dbReference>
<feature type="transmembrane region" description="Helical" evidence="1">
    <location>
        <begin position="176"/>
        <end position="197"/>
    </location>
</feature>
<keyword evidence="1" id="KW-1133">Transmembrane helix</keyword>
<proteinExistence type="predicted"/>
<evidence type="ECO:0000259" key="2">
    <source>
        <dbReference type="PROSITE" id="PS50887"/>
    </source>
</evidence>
<dbReference type="SMART" id="SM00267">
    <property type="entry name" value="GGDEF"/>
    <property type="match status" value="1"/>
</dbReference>
<feature type="domain" description="GGDEF" evidence="2">
    <location>
        <begin position="425"/>
        <end position="567"/>
    </location>
</feature>
<dbReference type="Gene3D" id="3.30.70.270">
    <property type="match status" value="1"/>
</dbReference>
<keyword evidence="3" id="KW-0808">Transferase</keyword>